<sequence>MSKSILPKFLNAVKKDLVLHTLNVSKQVGCSHYLDASLPYVRAFEAKYGPEICSSEHTTYYTITESGQAGIEAATNNLHKLFLEATDHVLNHTTSCAKHFRIPQSLWPKIESSWKNHKNDTISGRLDFALTDDGIKVYEYNADSASCLMECGYTQDAWSKGAGLGSLGRSNSSTLFDQLVTAWKAKHVEGHLHFMCDDDAEERYHSLYMKAAAEAAGIECHLVVGVKDLSFGADGITILDSQQRRIRNVWKTWAWPTVIGQYEASQAKPSTTRSRVEVMDVMLHSSIRVFEPLWTVLPSSKAILPILSQIAPSNPYLLRSTFDVNDIASFKGGYVAKPVMGRTGANVSLYNDAGELISATAGKWENDTIVYQEMALLPKYEDDCYVQVNAWAIDGKYGGTVLRVDESKIIGLKSSIYAMRVVGSNDHQS</sequence>
<keyword evidence="8" id="KW-1185">Reference proteome</keyword>
<dbReference type="InterPro" id="IPR016185">
    <property type="entry name" value="PreATP-grasp_dom_sf"/>
</dbReference>
<feature type="domain" description="Glutathionylspermidine synthase pre-ATP-grasp-like" evidence="6">
    <location>
        <begin position="57"/>
        <end position="417"/>
    </location>
</feature>
<dbReference type="GO" id="GO:0016874">
    <property type="term" value="F:ligase activity"/>
    <property type="evidence" value="ECO:0007669"/>
    <property type="project" value="UniProtKB-KW"/>
</dbReference>
<dbReference type="InterPro" id="IPR005494">
    <property type="entry name" value="GSPS_pre-ATP-grasp-like_dom"/>
</dbReference>
<gene>
    <name evidence="7" type="ORF">Ae201684_007327</name>
</gene>
<dbReference type="Proteomes" id="UP000481153">
    <property type="component" value="Unassembled WGS sequence"/>
</dbReference>
<keyword evidence="2" id="KW-0479">Metal-binding</keyword>
<dbReference type="GO" id="GO:0005524">
    <property type="term" value="F:ATP binding"/>
    <property type="evidence" value="ECO:0007669"/>
    <property type="project" value="UniProtKB-KW"/>
</dbReference>
<keyword evidence="1" id="KW-0436">Ligase</keyword>
<dbReference type="EMBL" id="VJMJ01000089">
    <property type="protein sequence ID" value="KAF0736307.1"/>
    <property type="molecule type" value="Genomic_DNA"/>
</dbReference>
<keyword evidence="3" id="KW-0547">Nucleotide-binding</keyword>
<organism evidence="7 8">
    <name type="scientific">Aphanomyces euteiches</name>
    <dbReference type="NCBI Taxonomy" id="100861"/>
    <lineage>
        <taxon>Eukaryota</taxon>
        <taxon>Sar</taxon>
        <taxon>Stramenopiles</taxon>
        <taxon>Oomycota</taxon>
        <taxon>Saprolegniomycetes</taxon>
        <taxon>Saprolegniales</taxon>
        <taxon>Verrucalvaceae</taxon>
        <taxon>Aphanomyces</taxon>
    </lineage>
</organism>
<name>A0A6G0X8J9_9STRA</name>
<proteinExistence type="predicted"/>
<evidence type="ECO:0000256" key="1">
    <source>
        <dbReference type="ARBA" id="ARBA00022598"/>
    </source>
</evidence>
<accession>A0A6G0X8J9</accession>
<evidence type="ECO:0000259" key="6">
    <source>
        <dbReference type="Pfam" id="PF03738"/>
    </source>
</evidence>
<keyword evidence="5" id="KW-0460">Magnesium</keyword>
<protein>
    <recommendedName>
        <fullName evidence="6">Glutathionylspermidine synthase pre-ATP-grasp-like domain-containing protein</fullName>
    </recommendedName>
</protein>
<reference evidence="7 8" key="1">
    <citation type="submission" date="2019-07" db="EMBL/GenBank/DDBJ databases">
        <title>Genomics analysis of Aphanomyces spp. identifies a new class of oomycete effector associated with host adaptation.</title>
        <authorList>
            <person name="Gaulin E."/>
        </authorList>
    </citation>
    <scope>NUCLEOTIDE SEQUENCE [LARGE SCALE GENOMIC DNA]</scope>
    <source>
        <strain evidence="7 8">ATCC 201684</strain>
    </source>
</reference>
<evidence type="ECO:0000256" key="2">
    <source>
        <dbReference type="ARBA" id="ARBA00022723"/>
    </source>
</evidence>
<dbReference type="Gene3D" id="3.30.1490.330">
    <property type="match status" value="1"/>
</dbReference>
<dbReference type="AlphaFoldDB" id="A0A6G0X8J9"/>
<dbReference type="SUPFAM" id="SSF56059">
    <property type="entry name" value="Glutathione synthetase ATP-binding domain-like"/>
    <property type="match status" value="1"/>
</dbReference>
<evidence type="ECO:0000256" key="4">
    <source>
        <dbReference type="ARBA" id="ARBA00022840"/>
    </source>
</evidence>
<evidence type="ECO:0000256" key="3">
    <source>
        <dbReference type="ARBA" id="ARBA00022741"/>
    </source>
</evidence>
<dbReference type="GO" id="GO:0046872">
    <property type="term" value="F:metal ion binding"/>
    <property type="evidence" value="ECO:0007669"/>
    <property type="project" value="UniProtKB-KW"/>
</dbReference>
<evidence type="ECO:0000313" key="7">
    <source>
        <dbReference type="EMBL" id="KAF0736307.1"/>
    </source>
</evidence>
<comment type="caution">
    <text evidence="7">The sequence shown here is derived from an EMBL/GenBank/DDBJ whole genome shotgun (WGS) entry which is preliminary data.</text>
</comment>
<evidence type="ECO:0000313" key="8">
    <source>
        <dbReference type="Proteomes" id="UP000481153"/>
    </source>
</evidence>
<dbReference type="SUPFAM" id="SSF52440">
    <property type="entry name" value="PreATP-grasp domain"/>
    <property type="match status" value="1"/>
</dbReference>
<dbReference type="VEuPathDB" id="FungiDB:AeMF1_015215"/>
<dbReference type="Pfam" id="PF03738">
    <property type="entry name" value="GSP_synth"/>
    <property type="match status" value="1"/>
</dbReference>
<keyword evidence="4" id="KW-0067">ATP-binding</keyword>
<evidence type="ECO:0000256" key="5">
    <source>
        <dbReference type="ARBA" id="ARBA00022842"/>
    </source>
</evidence>